<name>A0AAE0SB47_9BIVA</name>
<evidence type="ECO:0000256" key="1">
    <source>
        <dbReference type="SAM" id="MobiDB-lite"/>
    </source>
</evidence>
<protein>
    <submittedName>
        <fullName evidence="2">Uncharacterized protein</fullName>
    </submittedName>
</protein>
<feature type="compositionally biased region" description="Basic and acidic residues" evidence="1">
    <location>
        <begin position="35"/>
        <end position="45"/>
    </location>
</feature>
<reference evidence="2" key="1">
    <citation type="journal article" date="2021" name="Genome Biol. Evol.">
        <title>A High-Quality Reference Genome for a Parasitic Bivalve with Doubly Uniparental Inheritance (Bivalvia: Unionida).</title>
        <authorList>
            <person name="Smith C.H."/>
        </authorList>
    </citation>
    <scope>NUCLEOTIDE SEQUENCE</scope>
    <source>
        <strain evidence="2">CHS0354</strain>
    </source>
</reference>
<accession>A0AAE0SB47</accession>
<dbReference type="AlphaFoldDB" id="A0AAE0SB47"/>
<sequence>MDKTLYYIENEIHYGLERKHSSKRIVSQIKRKASSRYEAEDRGEIVESQSTLQKERKTSRHEKCGQKAVLK</sequence>
<gene>
    <name evidence="2" type="ORF">CHS0354_005529</name>
</gene>
<organism evidence="2 3">
    <name type="scientific">Potamilus streckersoni</name>
    <dbReference type="NCBI Taxonomy" id="2493646"/>
    <lineage>
        <taxon>Eukaryota</taxon>
        <taxon>Metazoa</taxon>
        <taxon>Spiralia</taxon>
        <taxon>Lophotrochozoa</taxon>
        <taxon>Mollusca</taxon>
        <taxon>Bivalvia</taxon>
        <taxon>Autobranchia</taxon>
        <taxon>Heteroconchia</taxon>
        <taxon>Palaeoheterodonta</taxon>
        <taxon>Unionida</taxon>
        <taxon>Unionoidea</taxon>
        <taxon>Unionidae</taxon>
        <taxon>Ambleminae</taxon>
        <taxon>Lampsilini</taxon>
        <taxon>Potamilus</taxon>
    </lineage>
</organism>
<feature type="compositionally biased region" description="Basic and acidic residues" evidence="1">
    <location>
        <begin position="53"/>
        <end position="65"/>
    </location>
</feature>
<reference evidence="2" key="2">
    <citation type="journal article" date="2021" name="Genome Biol. Evol.">
        <title>Developing a high-quality reference genome for a parasitic bivalve with doubly uniparental inheritance (Bivalvia: Unionida).</title>
        <authorList>
            <person name="Smith C.H."/>
        </authorList>
    </citation>
    <scope>NUCLEOTIDE SEQUENCE</scope>
    <source>
        <strain evidence="2">CHS0354</strain>
        <tissue evidence="2">Mantle</tissue>
    </source>
</reference>
<comment type="caution">
    <text evidence="2">The sequence shown here is derived from an EMBL/GenBank/DDBJ whole genome shotgun (WGS) entry which is preliminary data.</text>
</comment>
<feature type="region of interest" description="Disordered" evidence="1">
    <location>
        <begin position="31"/>
        <end position="71"/>
    </location>
</feature>
<dbReference type="Proteomes" id="UP001195483">
    <property type="component" value="Unassembled WGS sequence"/>
</dbReference>
<evidence type="ECO:0000313" key="3">
    <source>
        <dbReference type="Proteomes" id="UP001195483"/>
    </source>
</evidence>
<proteinExistence type="predicted"/>
<dbReference type="EMBL" id="JAEAOA010000390">
    <property type="protein sequence ID" value="KAK3588439.1"/>
    <property type="molecule type" value="Genomic_DNA"/>
</dbReference>
<reference evidence="2" key="3">
    <citation type="submission" date="2023-05" db="EMBL/GenBank/DDBJ databases">
        <authorList>
            <person name="Smith C.H."/>
        </authorList>
    </citation>
    <scope>NUCLEOTIDE SEQUENCE</scope>
    <source>
        <strain evidence="2">CHS0354</strain>
        <tissue evidence="2">Mantle</tissue>
    </source>
</reference>
<evidence type="ECO:0000313" key="2">
    <source>
        <dbReference type="EMBL" id="KAK3588439.1"/>
    </source>
</evidence>
<keyword evidence="3" id="KW-1185">Reference proteome</keyword>